<dbReference type="RefSeq" id="WP_142112253.1">
    <property type="nucleotide sequence ID" value="NZ_BAAATB010000010.1"/>
</dbReference>
<dbReference type="EMBL" id="VFNV01000001">
    <property type="protein sequence ID" value="TQK76757.1"/>
    <property type="molecule type" value="Genomic_DNA"/>
</dbReference>
<reference evidence="1 2" key="1">
    <citation type="submission" date="2019-06" db="EMBL/GenBank/DDBJ databases">
        <title>Sequencing the genomes of 1000 actinobacteria strains.</title>
        <authorList>
            <person name="Klenk H.-P."/>
        </authorList>
    </citation>
    <scope>NUCLEOTIDE SEQUENCE [LARGE SCALE GENOMIC DNA]</scope>
    <source>
        <strain evidence="1 2">DSM 10596</strain>
    </source>
</reference>
<dbReference type="Proteomes" id="UP000316181">
    <property type="component" value="Unassembled WGS sequence"/>
</dbReference>
<proteinExistence type="predicted"/>
<keyword evidence="2" id="KW-1185">Reference proteome</keyword>
<dbReference type="AlphaFoldDB" id="A0A542SRC0"/>
<name>A0A542SRC0_9MICO</name>
<evidence type="ECO:0000313" key="1">
    <source>
        <dbReference type="EMBL" id="TQK76757.1"/>
    </source>
</evidence>
<gene>
    <name evidence="1" type="ORF">FB389_1447</name>
</gene>
<protein>
    <submittedName>
        <fullName evidence="1">Uncharacterized protein DUF4125</fullName>
    </submittedName>
</protein>
<evidence type="ECO:0000313" key="2">
    <source>
        <dbReference type="Proteomes" id="UP000316181"/>
    </source>
</evidence>
<dbReference type="OrthoDB" id="5387164at2"/>
<comment type="caution">
    <text evidence="1">The sequence shown here is derived from an EMBL/GenBank/DDBJ whole genome shotgun (WGS) entry which is preliminary data.</text>
</comment>
<organism evidence="1 2">
    <name type="scientific">Rarobacter incanus</name>
    <dbReference type="NCBI Taxonomy" id="153494"/>
    <lineage>
        <taxon>Bacteria</taxon>
        <taxon>Bacillati</taxon>
        <taxon>Actinomycetota</taxon>
        <taxon>Actinomycetes</taxon>
        <taxon>Micrococcales</taxon>
        <taxon>Rarobacteraceae</taxon>
        <taxon>Rarobacter</taxon>
    </lineage>
</organism>
<dbReference type="Pfam" id="PF13526">
    <property type="entry name" value="DUF4125"/>
    <property type="match status" value="1"/>
</dbReference>
<accession>A0A542SRC0</accession>
<dbReference type="InterPro" id="IPR025191">
    <property type="entry name" value="DUF4125"/>
</dbReference>
<sequence length="216" mass="24503">MEIPDPDEFPTPERYGACSDLAELEWEQFQKVNSDGGRAECQGNWPVFDQMRLAQFLTWPAELIAAYGSDLLRARSVGRNLVMEKYARMMVTTEPERYARELAPYLPALNDERIALQERIIAIQVAWADEFRAHFPKLGAAMRKLRTAQDVIGDTSFETYLRGELCTYSEPTLAAYAEFVDLMRANGLNLTQVTVQWAVRLGGDETLDQAEATQRA</sequence>